<dbReference type="PROSITE" id="PS50043">
    <property type="entry name" value="HTH_LUXR_2"/>
    <property type="match status" value="1"/>
</dbReference>
<dbReference type="InterPro" id="IPR000792">
    <property type="entry name" value="Tscrpt_reg_LuxR_C"/>
</dbReference>
<protein>
    <submittedName>
        <fullName evidence="6">Transcriptional regulator</fullName>
    </submittedName>
</protein>
<comment type="caution">
    <text evidence="6">The sequence shown here is derived from an EMBL/GenBank/DDBJ whole genome shotgun (WGS) entry which is preliminary data.</text>
</comment>
<dbReference type="RefSeq" id="WP_189115771.1">
    <property type="nucleotide sequence ID" value="NZ_BMQC01000021.1"/>
</dbReference>
<dbReference type="SMART" id="SM00421">
    <property type="entry name" value="HTH_LUXR"/>
    <property type="match status" value="1"/>
</dbReference>
<dbReference type="Gene3D" id="3.40.50.300">
    <property type="entry name" value="P-loop containing nucleotide triphosphate hydrolases"/>
    <property type="match status" value="1"/>
</dbReference>
<feature type="compositionally biased region" description="Low complexity" evidence="4">
    <location>
        <begin position="806"/>
        <end position="817"/>
    </location>
</feature>
<evidence type="ECO:0000256" key="4">
    <source>
        <dbReference type="SAM" id="MobiDB-lite"/>
    </source>
</evidence>
<evidence type="ECO:0000256" key="3">
    <source>
        <dbReference type="ARBA" id="ARBA00023163"/>
    </source>
</evidence>
<keyword evidence="7" id="KW-1185">Reference proteome</keyword>
<sequence>MTSTLPLSIPFTDRLEPAAELTMAGGQPVLPSKFAVPGPPRLPVARIRLAERLGRCVRNPVTVVTGPAGSGKTEAVAAWVRAGAGGHPAAWVTFEQEDDHPVVFWTYLVESLRRSGLTLRRTPMDLVGTAHGQPTAMARLAADLSGQPRPVTLVLDGACTVPGSTWADELDFLVRHAAGLLRLVLIGRSDPPLPLHRYRVAGTLSEVRGGDLAFTGPEAGELLARHGIALAPDGLADAVRRTEGWAVGLRLFAMAWQGRPGADGAPPTLRGDEAGVAEYFVREVLRAQGRDVRDFLLRTSILETVTPELARLLTDRPDAQRLLAELARQNAFVEVVTEQPPAYRYHGLFAELLRTVLAGDQPGRVPELHRRAAGRLAADGRPLDAVGHAVAAGDWDAAADLAVESCAVLRLLTGGPGDRLADLFRDLPADAPGPAAALTAAALAYARAETDAAADRLAAAERSMTGTGATPSRRICAAALHGLLARAAGDAPGMQAAAGRMRVLLAELSPAARERREEVRAFALLLTGTAQSWTGAADEAAATLTDAAAAAGAWPALRPGCLRDLALLHAHRGHLSRAAALVDEAAGLPADTAAPTPPDAADDGAATAEVVRAWVATERYDVERGWRHLRAAEPLCRAPRAGAAAAAAALVRSRLLRARGEPREALAALAGLGGSAVPQWARREAALSRARILAAAGRGDEAAATVAGLPGPELPDCAVVRAGALRVGGDRDGARRLAAAAVDVAGAVVPVRLDGWLTLAGLAADDGDAEAASGALRRALRLAEPEALRRQLHEAGPQLRRLMRDGVPAGRRGAPAADRARPARAPRPRAAPVEKLSGRELEVLRHVEAMLPTEEIAGALYVSVNTVKTHVRSILRKLSASRRTEAVRRARELGLL</sequence>
<dbReference type="Gene3D" id="1.10.10.10">
    <property type="entry name" value="Winged helix-like DNA-binding domain superfamily/Winged helix DNA-binding domain"/>
    <property type="match status" value="1"/>
</dbReference>
<dbReference type="EMBL" id="BMQC01000021">
    <property type="protein sequence ID" value="GGK42015.1"/>
    <property type="molecule type" value="Genomic_DNA"/>
</dbReference>
<name>A0A8J3BUV4_9ACTN</name>
<keyword evidence="1" id="KW-0805">Transcription regulation</keyword>
<reference evidence="6" key="1">
    <citation type="journal article" date="2014" name="Int. J. Syst. Evol. Microbiol.">
        <title>Complete genome sequence of Corynebacterium casei LMG S-19264T (=DSM 44701T), isolated from a smear-ripened cheese.</title>
        <authorList>
            <consortium name="US DOE Joint Genome Institute (JGI-PGF)"/>
            <person name="Walter F."/>
            <person name="Albersmeier A."/>
            <person name="Kalinowski J."/>
            <person name="Ruckert C."/>
        </authorList>
    </citation>
    <scope>NUCLEOTIDE SEQUENCE</scope>
    <source>
        <strain evidence="6">JCM 3091</strain>
    </source>
</reference>
<accession>A0A8J3BUV4</accession>
<evidence type="ECO:0000313" key="6">
    <source>
        <dbReference type="EMBL" id="GGK42015.1"/>
    </source>
</evidence>
<dbReference type="InterPro" id="IPR016032">
    <property type="entry name" value="Sig_transdc_resp-reg_C-effctor"/>
</dbReference>
<feature type="region of interest" description="Disordered" evidence="4">
    <location>
        <begin position="806"/>
        <end position="831"/>
    </location>
</feature>
<evidence type="ECO:0000259" key="5">
    <source>
        <dbReference type="PROSITE" id="PS50043"/>
    </source>
</evidence>
<dbReference type="InterPro" id="IPR059106">
    <property type="entry name" value="WHD_MalT"/>
</dbReference>
<dbReference type="SUPFAM" id="SSF46894">
    <property type="entry name" value="C-terminal effector domain of the bipartite response regulators"/>
    <property type="match status" value="1"/>
</dbReference>
<evidence type="ECO:0000313" key="7">
    <source>
        <dbReference type="Proteomes" id="UP000662200"/>
    </source>
</evidence>
<dbReference type="GO" id="GO:0006355">
    <property type="term" value="P:regulation of DNA-templated transcription"/>
    <property type="evidence" value="ECO:0007669"/>
    <property type="project" value="InterPro"/>
</dbReference>
<evidence type="ECO:0000256" key="1">
    <source>
        <dbReference type="ARBA" id="ARBA00023015"/>
    </source>
</evidence>
<dbReference type="Pfam" id="PF25873">
    <property type="entry name" value="WHD_MalT"/>
    <property type="match status" value="1"/>
</dbReference>
<dbReference type="PANTHER" id="PTHR44688">
    <property type="entry name" value="DNA-BINDING TRANSCRIPTIONAL ACTIVATOR DEVR_DOSR"/>
    <property type="match status" value="1"/>
</dbReference>
<keyword evidence="3" id="KW-0804">Transcription</keyword>
<dbReference type="PRINTS" id="PR00038">
    <property type="entry name" value="HTHLUXR"/>
</dbReference>
<dbReference type="GO" id="GO:0003677">
    <property type="term" value="F:DNA binding"/>
    <property type="evidence" value="ECO:0007669"/>
    <property type="project" value="UniProtKB-KW"/>
</dbReference>
<dbReference type="InterPro" id="IPR027417">
    <property type="entry name" value="P-loop_NTPase"/>
</dbReference>
<reference evidence="6" key="2">
    <citation type="submission" date="2020-09" db="EMBL/GenBank/DDBJ databases">
        <authorList>
            <person name="Sun Q."/>
            <person name="Ohkuma M."/>
        </authorList>
    </citation>
    <scope>NUCLEOTIDE SEQUENCE</scope>
    <source>
        <strain evidence="6">JCM 3091</strain>
    </source>
</reference>
<dbReference type="InterPro" id="IPR036388">
    <property type="entry name" value="WH-like_DNA-bd_sf"/>
</dbReference>
<dbReference type="Proteomes" id="UP000662200">
    <property type="component" value="Unassembled WGS sequence"/>
</dbReference>
<proteinExistence type="predicted"/>
<keyword evidence="2" id="KW-0238">DNA-binding</keyword>
<dbReference type="Pfam" id="PF00196">
    <property type="entry name" value="GerE"/>
    <property type="match status" value="1"/>
</dbReference>
<dbReference type="PANTHER" id="PTHR44688:SF16">
    <property type="entry name" value="DNA-BINDING TRANSCRIPTIONAL ACTIVATOR DEVR_DOSR"/>
    <property type="match status" value="1"/>
</dbReference>
<gene>
    <name evidence="6" type="ORF">GCM10010124_38510</name>
</gene>
<dbReference type="CDD" id="cd06170">
    <property type="entry name" value="LuxR_C_like"/>
    <property type="match status" value="1"/>
</dbReference>
<evidence type="ECO:0000256" key="2">
    <source>
        <dbReference type="ARBA" id="ARBA00023125"/>
    </source>
</evidence>
<organism evidence="6 7">
    <name type="scientific">Pilimelia terevasa</name>
    <dbReference type="NCBI Taxonomy" id="53372"/>
    <lineage>
        <taxon>Bacteria</taxon>
        <taxon>Bacillati</taxon>
        <taxon>Actinomycetota</taxon>
        <taxon>Actinomycetes</taxon>
        <taxon>Micromonosporales</taxon>
        <taxon>Micromonosporaceae</taxon>
        <taxon>Pilimelia</taxon>
    </lineage>
</organism>
<dbReference type="AlphaFoldDB" id="A0A8J3BUV4"/>
<feature type="domain" description="HTH luxR-type" evidence="5">
    <location>
        <begin position="829"/>
        <end position="894"/>
    </location>
</feature>